<feature type="transmembrane region" description="Helical" evidence="2">
    <location>
        <begin position="71"/>
        <end position="90"/>
    </location>
</feature>
<keyword evidence="2" id="KW-1133">Transmembrane helix</keyword>
<proteinExistence type="predicted"/>
<dbReference type="AlphaFoldDB" id="A0A6N6VHV4"/>
<keyword evidence="2" id="KW-0812">Transmembrane</keyword>
<sequence length="97" mass="10758">MSPNIDDDSEDRLAEAARRAAERSKQGLEDPEPSLGARLGQIGILGWTIVMPTLLGLFLGRWLDRTFDTGVFYSAPLLMIGAAIGFWSAWKWMHSHA</sequence>
<feature type="region of interest" description="Disordered" evidence="1">
    <location>
        <begin position="1"/>
        <end position="35"/>
    </location>
</feature>
<dbReference type="Proteomes" id="UP000468901">
    <property type="component" value="Unassembled WGS sequence"/>
</dbReference>
<accession>A0A6N6VHV4</accession>
<protein>
    <submittedName>
        <fullName evidence="3">ATP synthase subunit</fullName>
    </submittedName>
</protein>
<feature type="compositionally biased region" description="Basic and acidic residues" evidence="1">
    <location>
        <begin position="11"/>
        <end position="28"/>
    </location>
</feature>
<evidence type="ECO:0000256" key="2">
    <source>
        <dbReference type="SAM" id="Phobius"/>
    </source>
</evidence>
<dbReference type="InterPro" id="IPR011744">
    <property type="entry name" value="ATPase_gene1"/>
</dbReference>
<dbReference type="NCBIfam" id="TIGR02230">
    <property type="entry name" value="ATPase_gene1"/>
    <property type="match status" value="1"/>
</dbReference>
<evidence type="ECO:0000256" key="1">
    <source>
        <dbReference type="SAM" id="MobiDB-lite"/>
    </source>
</evidence>
<gene>
    <name evidence="3" type="ORF">F2P47_17430</name>
</gene>
<feature type="transmembrane region" description="Helical" evidence="2">
    <location>
        <begin position="39"/>
        <end position="59"/>
    </location>
</feature>
<name>A0A6N6VHV4_9HYPH</name>
<organism evidence="3 4">
    <name type="scientific">Parvibaculum sedimenti</name>
    <dbReference type="NCBI Taxonomy" id="2608632"/>
    <lineage>
        <taxon>Bacteria</taxon>
        <taxon>Pseudomonadati</taxon>
        <taxon>Pseudomonadota</taxon>
        <taxon>Alphaproteobacteria</taxon>
        <taxon>Hyphomicrobiales</taxon>
        <taxon>Parvibaculaceae</taxon>
        <taxon>Parvibaculum</taxon>
    </lineage>
</organism>
<dbReference type="InterPro" id="IPR032820">
    <property type="entry name" value="ATPase_put"/>
</dbReference>
<keyword evidence="4" id="KW-1185">Reference proteome</keyword>
<dbReference type="EMBL" id="WESC01000029">
    <property type="protein sequence ID" value="KAB7738401.1"/>
    <property type="molecule type" value="Genomic_DNA"/>
</dbReference>
<feature type="compositionally biased region" description="Acidic residues" evidence="1">
    <location>
        <begin position="1"/>
        <end position="10"/>
    </location>
</feature>
<keyword evidence="2" id="KW-0472">Membrane</keyword>
<comment type="caution">
    <text evidence="3">The sequence shown here is derived from an EMBL/GenBank/DDBJ whole genome shotgun (WGS) entry which is preliminary data.</text>
</comment>
<evidence type="ECO:0000313" key="3">
    <source>
        <dbReference type="EMBL" id="KAB7738401.1"/>
    </source>
</evidence>
<reference evidence="3 4" key="1">
    <citation type="submission" date="2019-09" db="EMBL/GenBank/DDBJ databases">
        <title>Parvibaculum sedimenti sp. nov., isolated from sediment.</title>
        <authorList>
            <person name="Wang Y."/>
        </authorList>
    </citation>
    <scope>NUCLEOTIDE SEQUENCE [LARGE SCALE GENOMIC DNA]</scope>
    <source>
        <strain evidence="3 4">HXT-9</strain>
    </source>
</reference>
<dbReference type="Pfam" id="PF09527">
    <property type="entry name" value="ATPase_gene1"/>
    <property type="match status" value="1"/>
</dbReference>
<evidence type="ECO:0000313" key="4">
    <source>
        <dbReference type="Proteomes" id="UP000468901"/>
    </source>
</evidence>